<proteinExistence type="predicted"/>
<keyword evidence="2" id="KW-1185">Reference proteome</keyword>
<reference evidence="2" key="1">
    <citation type="journal article" date="2023" name="Commun. Biol.">
        <title>Genome analysis of Parmales, the sister group of diatoms, reveals the evolutionary specialization of diatoms from phago-mixotrophs to photoautotrophs.</title>
        <authorList>
            <person name="Ban H."/>
            <person name="Sato S."/>
            <person name="Yoshikawa S."/>
            <person name="Yamada K."/>
            <person name="Nakamura Y."/>
            <person name="Ichinomiya M."/>
            <person name="Sato N."/>
            <person name="Blanc-Mathieu R."/>
            <person name="Endo H."/>
            <person name="Kuwata A."/>
            <person name="Ogata H."/>
        </authorList>
    </citation>
    <scope>NUCLEOTIDE SEQUENCE [LARGE SCALE GENOMIC DNA]</scope>
    <source>
        <strain evidence="2">NIES 3701</strain>
    </source>
</reference>
<dbReference type="EMBL" id="BRXY01000096">
    <property type="protein sequence ID" value="GMH64698.1"/>
    <property type="molecule type" value="Genomic_DNA"/>
</dbReference>
<evidence type="ECO:0000313" key="2">
    <source>
        <dbReference type="Proteomes" id="UP001165085"/>
    </source>
</evidence>
<protein>
    <submittedName>
        <fullName evidence="1">Uncharacterized protein</fullName>
    </submittedName>
</protein>
<dbReference type="Proteomes" id="UP001165085">
    <property type="component" value="Unassembled WGS sequence"/>
</dbReference>
<name>A0A9W7E3S1_9STRA</name>
<accession>A0A9W7E3S1</accession>
<dbReference type="AlphaFoldDB" id="A0A9W7E3S1"/>
<sequence>MSAPLPTTAPTLSLSQLRSFLEHSAEQFLLQNKSITEGDLEFVRNLLSDHLHFVTSSDNIASFDDKRKQLGPAIQADASAHEQAIIVPPQGFSSVGKVLSSAGNIKSTPSRVTLMMSKNKIMPMESQSSTALSVLSSPEATKYTEAYNKDLETESEIVRQMDNVVQHYTETEDEMILSGIGLLDGMKMKGAIPYKEFKTAFSTTRVQKGFYNSQDGDIYIKTEYTFNLNTSNFGLRLRVFGGAVLSMVDLITDIYMTVKFFNTEGQEGYGRINVWLIVLTMTFQILVSYLQNSKKPSVFIQDTFFTLIGFRPALDAYRVGSGSEQEDHHLLNPLTEMIWCKATEMVFEAIPASIVQVYALVLAKEKRIGALMRRRSSVQQVKMLMGDVEEK</sequence>
<organism evidence="1 2">
    <name type="scientific">Triparma strigata</name>
    <dbReference type="NCBI Taxonomy" id="1606541"/>
    <lineage>
        <taxon>Eukaryota</taxon>
        <taxon>Sar</taxon>
        <taxon>Stramenopiles</taxon>
        <taxon>Ochrophyta</taxon>
        <taxon>Bolidophyceae</taxon>
        <taxon>Parmales</taxon>
        <taxon>Triparmaceae</taxon>
        <taxon>Triparma</taxon>
    </lineage>
</organism>
<comment type="caution">
    <text evidence="1">The sequence shown here is derived from an EMBL/GenBank/DDBJ whole genome shotgun (WGS) entry which is preliminary data.</text>
</comment>
<gene>
    <name evidence="1" type="ORF">TrST_g10111</name>
</gene>
<evidence type="ECO:0000313" key="1">
    <source>
        <dbReference type="EMBL" id="GMH64698.1"/>
    </source>
</evidence>